<dbReference type="KEGG" id="tim:GMBLW1_04090"/>
<protein>
    <recommendedName>
        <fullName evidence="2">Pyrrolo-quinoline quinone repeat domain-containing protein</fullName>
    </recommendedName>
</protein>
<evidence type="ECO:0000256" key="1">
    <source>
        <dbReference type="SAM" id="SignalP"/>
    </source>
</evidence>
<evidence type="ECO:0000259" key="2">
    <source>
        <dbReference type="Pfam" id="PF13360"/>
    </source>
</evidence>
<dbReference type="PANTHER" id="PTHR34512">
    <property type="entry name" value="CELL SURFACE PROTEIN"/>
    <property type="match status" value="1"/>
</dbReference>
<keyword evidence="1" id="KW-0732">Signal</keyword>
<accession>A0A6C2YQE9</accession>
<dbReference type="EMBL" id="LR593887">
    <property type="protein sequence ID" value="VTS04470.1"/>
    <property type="molecule type" value="Genomic_DNA"/>
</dbReference>
<dbReference type="Proteomes" id="UP000464378">
    <property type="component" value="Chromosome"/>
</dbReference>
<dbReference type="Gene3D" id="2.130.10.10">
    <property type="entry name" value="YVTN repeat-like/Quinoprotein amine dehydrogenase"/>
    <property type="match status" value="1"/>
</dbReference>
<feature type="domain" description="Pyrrolo-quinoline quinone repeat" evidence="2">
    <location>
        <begin position="115"/>
        <end position="362"/>
    </location>
</feature>
<evidence type="ECO:0000313" key="4">
    <source>
        <dbReference type="Proteomes" id="UP000464378"/>
    </source>
</evidence>
<dbReference type="EMBL" id="LR586016">
    <property type="protein sequence ID" value="VIP03551.1"/>
    <property type="molecule type" value="Genomic_DNA"/>
</dbReference>
<dbReference type="PANTHER" id="PTHR34512:SF30">
    <property type="entry name" value="OUTER MEMBRANE PROTEIN ASSEMBLY FACTOR BAMB"/>
    <property type="match status" value="1"/>
</dbReference>
<dbReference type="RefSeq" id="WP_232056215.1">
    <property type="nucleotide sequence ID" value="NZ_LR593887.1"/>
</dbReference>
<reference evidence="3" key="1">
    <citation type="submission" date="2019-04" db="EMBL/GenBank/DDBJ databases">
        <authorList>
            <consortium name="Science for Life Laboratories"/>
        </authorList>
    </citation>
    <scope>NUCLEOTIDE SEQUENCE</scope>
    <source>
        <strain evidence="3">MBLW1</strain>
    </source>
</reference>
<dbReference type="InterPro" id="IPR018391">
    <property type="entry name" value="PQQ_b-propeller_rpt"/>
</dbReference>
<dbReference type="AlphaFoldDB" id="A0A6C2YQE9"/>
<feature type="chain" id="PRO_5036172816" description="Pyrrolo-quinoline quinone repeat domain-containing protein" evidence="1">
    <location>
        <begin position="21"/>
        <end position="438"/>
    </location>
</feature>
<proteinExistence type="predicted"/>
<feature type="signal peptide" evidence="1">
    <location>
        <begin position="1"/>
        <end position="20"/>
    </location>
</feature>
<dbReference type="InterPro" id="IPR002372">
    <property type="entry name" value="PQQ_rpt_dom"/>
</dbReference>
<organism evidence="3">
    <name type="scientific">Tuwongella immobilis</name>
    <dbReference type="NCBI Taxonomy" id="692036"/>
    <lineage>
        <taxon>Bacteria</taxon>
        <taxon>Pseudomonadati</taxon>
        <taxon>Planctomycetota</taxon>
        <taxon>Planctomycetia</taxon>
        <taxon>Gemmatales</taxon>
        <taxon>Gemmataceae</taxon>
        <taxon>Tuwongella</taxon>
    </lineage>
</organism>
<keyword evidence="4" id="KW-1185">Reference proteome</keyword>
<dbReference type="InterPro" id="IPR015943">
    <property type="entry name" value="WD40/YVTN_repeat-like_dom_sf"/>
</dbReference>
<gene>
    <name evidence="3" type="ORF">GMBLW1_04090</name>
</gene>
<evidence type="ECO:0000313" key="3">
    <source>
        <dbReference type="EMBL" id="VIP03551.1"/>
    </source>
</evidence>
<dbReference type="SMART" id="SM00564">
    <property type="entry name" value="PQQ"/>
    <property type="match status" value="5"/>
</dbReference>
<dbReference type="Pfam" id="PF13360">
    <property type="entry name" value="PQQ_2"/>
    <property type="match status" value="1"/>
</dbReference>
<dbReference type="SUPFAM" id="SSF50998">
    <property type="entry name" value="Quinoprotein alcohol dehydrogenase-like"/>
    <property type="match status" value="1"/>
</dbReference>
<sequence length="438" mass="48119">MRQRIWAALILGLVAMPLLADSDNPVPAWPSWRGPLGNGHAVNANPPIQFDEKTNLKWKVPVPGKGSATPIVWGNSIFVVTAIASDRKPTPEQFPKVTRKVEQKTTPPNRLYEFVVLCYDRATGKERWRRTATEAVPHEGTHPTHSYAAGSPTTDGKRLYVSFGSRGIYAYSLDGELLWKRDLGLMTTRLGWGEAVTPVLAGDALLLNWDQEADSALYCLDAASGTTRWKADRPEKTSWNTPLVVTHDGVTQVILNGTTRVRSYDLANGKVLWSVGGMTTNAIPSPIVEDGTVFVMSGYRGAAAVAVSLAARGELTDAQLQWRYDRGTPYVPSPVYADGKLYFTQANTNQFTILDAKTGKVIVDRERLPGNSTFYASPAVAANRIYYPDREGNVYVLKVADSLEILRKNSLDETIDASPVIVGNQLILRGESSLYCFE</sequence>
<dbReference type="InterPro" id="IPR011047">
    <property type="entry name" value="Quinoprotein_ADH-like_sf"/>
</dbReference>
<name>A0A6C2YQE9_9BACT</name>
<dbReference type="InParanoid" id="A0A6C2YQE9"/>